<sequence length="137" mass="14742">MRRFLLSTVINAVALWVTTAVGIGVTIVANGEPLTAGGGNLWAFILTLLVTAVLFGLVNGTIGRIVRFLAFPLFILTLGLLALVVNALLMLFVSWLSSIIGFGLHVDGFWPGFWGAIILSLVSWLLGLLLRPNRPQD</sequence>
<protein>
    <submittedName>
        <fullName evidence="2">Unannotated protein</fullName>
    </submittedName>
</protein>
<proteinExistence type="predicted"/>
<dbReference type="InterPro" id="IPR007165">
    <property type="entry name" value="Phage_holin_4_2"/>
</dbReference>
<dbReference type="PANTHER" id="PTHR37309">
    <property type="entry name" value="SLR0284 PROTEIN"/>
    <property type="match status" value="1"/>
</dbReference>
<dbReference type="PANTHER" id="PTHR37309:SF1">
    <property type="entry name" value="SLR0284 PROTEIN"/>
    <property type="match status" value="1"/>
</dbReference>
<feature type="transmembrane region" description="Helical" evidence="1">
    <location>
        <begin position="108"/>
        <end position="130"/>
    </location>
</feature>
<reference evidence="2" key="1">
    <citation type="submission" date="2020-05" db="EMBL/GenBank/DDBJ databases">
        <authorList>
            <person name="Chiriac C."/>
            <person name="Salcher M."/>
            <person name="Ghai R."/>
            <person name="Kavagutti S V."/>
        </authorList>
    </citation>
    <scope>NUCLEOTIDE SEQUENCE</scope>
</reference>
<organism evidence="2">
    <name type="scientific">freshwater metagenome</name>
    <dbReference type="NCBI Taxonomy" id="449393"/>
    <lineage>
        <taxon>unclassified sequences</taxon>
        <taxon>metagenomes</taxon>
        <taxon>ecological metagenomes</taxon>
    </lineage>
</organism>
<dbReference type="AlphaFoldDB" id="A0A6J7FFE3"/>
<keyword evidence="1" id="KW-0812">Transmembrane</keyword>
<name>A0A6J7FFE3_9ZZZZ</name>
<keyword evidence="1" id="KW-1133">Transmembrane helix</keyword>
<keyword evidence="1" id="KW-0472">Membrane</keyword>
<accession>A0A6J7FFE3</accession>
<evidence type="ECO:0000313" key="2">
    <source>
        <dbReference type="EMBL" id="CAB4892214.1"/>
    </source>
</evidence>
<dbReference type="EMBL" id="CAFBMB010000022">
    <property type="protein sequence ID" value="CAB4892214.1"/>
    <property type="molecule type" value="Genomic_DNA"/>
</dbReference>
<feature type="transmembrane region" description="Helical" evidence="1">
    <location>
        <begin position="69"/>
        <end position="96"/>
    </location>
</feature>
<feature type="transmembrane region" description="Helical" evidence="1">
    <location>
        <begin position="41"/>
        <end position="62"/>
    </location>
</feature>
<evidence type="ECO:0000256" key="1">
    <source>
        <dbReference type="SAM" id="Phobius"/>
    </source>
</evidence>
<dbReference type="Pfam" id="PF04020">
    <property type="entry name" value="Phage_holin_4_2"/>
    <property type="match status" value="1"/>
</dbReference>
<gene>
    <name evidence="2" type="ORF">UFOPK3516_00467</name>
</gene>
<feature type="transmembrane region" description="Helical" evidence="1">
    <location>
        <begin position="9"/>
        <end position="29"/>
    </location>
</feature>